<dbReference type="InterPro" id="IPR035102">
    <property type="entry name" value="Phosphomevalonate_kinase"/>
</dbReference>
<gene>
    <name evidence="6" type="ORF">DS421_19g651420</name>
</gene>
<name>A0A6B9V7A6_ARAHY</name>
<dbReference type="AlphaFoldDB" id="A0A6B9V7A6"/>
<dbReference type="PANTHER" id="PTHR31814">
    <property type="match status" value="1"/>
</dbReference>
<sequence length="191" mass="20408">MFLLFFCVDVENAILTVDRVQKNLCLGLDEAAGVPFMQIEPESQTKLLDATLNLEGVLLAGVPGAGGFDSPYRFVDRFGFHNLKDQLIPNQPTNPAKFKITQPNTRFSLQRFCRTATAVHAVGASTSSLVAQALSCSSASSFPLSPSSLASLFKAWSSSPSFHQSPSVSPSKVSGIAFTSSVLPFLLCSVC</sequence>
<protein>
    <submittedName>
        <fullName evidence="6">Uncharacterized protein</fullName>
    </submittedName>
</protein>
<organism evidence="6 7">
    <name type="scientific">Arachis hypogaea</name>
    <name type="common">Peanut</name>
    <dbReference type="NCBI Taxonomy" id="3818"/>
    <lineage>
        <taxon>Eukaryota</taxon>
        <taxon>Viridiplantae</taxon>
        <taxon>Streptophyta</taxon>
        <taxon>Embryophyta</taxon>
        <taxon>Tracheophyta</taxon>
        <taxon>Spermatophyta</taxon>
        <taxon>Magnoliopsida</taxon>
        <taxon>eudicotyledons</taxon>
        <taxon>Gunneridae</taxon>
        <taxon>Pentapetalae</taxon>
        <taxon>rosids</taxon>
        <taxon>fabids</taxon>
        <taxon>Fabales</taxon>
        <taxon>Fabaceae</taxon>
        <taxon>Papilionoideae</taxon>
        <taxon>50 kb inversion clade</taxon>
        <taxon>dalbergioids sensu lato</taxon>
        <taxon>Dalbergieae</taxon>
        <taxon>Pterocarpus clade</taxon>
        <taxon>Arachis</taxon>
    </lineage>
</organism>
<keyword evidence="4" id="KW-0418">Kinase</keyword>
<dbReference type="GO" id="GO:0019287">
    <property type="term" value="P:isopentenyl diphosphate biosynthetic process, mevalonate pathway"/>
    <property type="evidence" value="ECO:0007669"/>
    <property type="project" value="TreeGrafter"/>
</dbReference>
<evidence type="ECO:0000313" key="6">
    <source>
        <dbReference type="EMBL" id="QHN77300.1"/>
    </source>
</evidence>
<evidence type="ECO:0000256" key="1">
    <source>
        <dbReference type="ARBA" id="ARBA00005092"/>
    </source>
</evidence>
<keyword evidence="3" id="KW-0547">Nucleotide-binding</keyword>
<dbReference type="GO" id="GO:0004631">
    <property type="term" value="F:phosphomevalonate kinase activity"/>
    <property type="evidence" value="ECO:0007669"/>
    <property type="project" value="TreeGrafter"/>
</dbReference>
<evidence type="ECO:0000256" key="3">
    <source>
        <dbReference type="ARBA" id="ARBA00022741"/>
    </source>
</evidence>
<proteinExistence type="predicted"/>
<dbReference type="EMBL" id="CP031001">
    <property type="protein sequence ID" value="QHN77300.1"/>
    <property type="molecule type" value="Genomic_DNA"/>
</dbReference>
<reference evidence="6 7" key="1">
    <citation type="submission" date="2020-01" db="EMBL/GenBank/DDBJ databases">
        <title>Genome sequence of Arachis hypogaea, cultivar Shitouqi.</title>
        <authorList>
            <person name="Zhuang W."/>
            <person name="Chen H."/>
            <person name="Varshney R."/>
            <person name="Wang D."/>
            <person name="Ming R."/>
        </authorList>
    </citation>
    <scope>NUCLEOTIDE SEQUENCE [LARGE SCALE GENOMIC DNA]</scope>
    <source>
        <tissue evidence="6">Young leaf</tissue>
    </source>
</reference>
<dbReference type="GO" id="GO:0010142">
    <property type="term" value="P:farnesyl diphosphate biosynthetic process, mevalonate pathway"/>
    <property type="evidence" value="ECO:0007669"/>
    <property type="project" value="TreeGrafter"/>
</dbReference>
<dbReference type="Proteomes" id="UP000464620">
    <property type="component" value="Chromosome B09"/>
</dbReference>
<comment type="pathway">
    <text evidence="1">Isoprenoid biosynthesis; isopentenyl diphosphate biosynthesis via mevalonate pathway.</text>
</comment>
<dbReference type="GO" id="GO:0005524">
    <property type="term" value="F:ATP binding"/>
    <property type="evidence" value="ECO:0007669"/>
    <property type="project" value="UniProtKB-KW"/>
</dbReference>
<accession>A0A6B9V7A6</accession>
<evidence type="ECO:0000256" key="2">
    <source>
        <dbReference type="ARBA" id="ARBA00022679"/>
    </source>
</evidence>
<keyword evidence="5" id="KW-0067">ATP-binding</keyword>
<evidence type="ECO:0000256" key="5">
    <source>
        <dbReference type="ARBA" id="ARBA00022840"/>
    </source>
</evidence>
<dbReference type="GO" id="GO:0005777">
    <property type="term" value="C:peroxisome"/>
    <property type="evidence" value="ECO:0007669"/>
    <property type="project" value="TreeGrafter"/>
</dbReference>
<keyword evidence="2" id="KW-0808">Transferase</keyword>
<evidence type="ECO:0000313" key="7">
    <source>
        <dbReference type="Proteomes" id="UP000464620"/>
    </source>
</evidence>
<evidence type="ECO:0000256" key="4">
    <source>
        <dbReference type="ARBA" id="ARBA00022777"/>
    </source>
</evidence>
<dbReference type="PANTHER" id="PTHR31814:SF2">
    <property type="entry name" value="PHOSPHOMEVALONATE KINASE"/>
    <property type="match status" value="1"/>
</dbReference>